<protein>
    <recommendedName>
        <fullName evidence="3">Winged helix DNA-binding domain-containing protein</fullName>
    </recommendedName>
</protein>
<organism evidence="1 2">
    <name type="scientific">Inquilinus ginsengisoli</name>
    <dbReference type="NCBI Taxonomy" id="363840"/>
    <lineage>
        <taxon>Bacteria</taxon>
        <taxon>Pseudomonadati</taxon>
        <taxon>Pseudomonadota</taxon>
        <taxon>Alphaproteobacteria</taxon>
        <taxon>Rhodospirillales</taxon>
        <taxon>Rhodospirillaceae</taxon>
        <taxon>Inquilinus</taxon>
    </lineage>
</organism>
<keyword evidence="2" id="KW-1185">Reference proteome</keyword>
<dbReference type="PANTHER" id="PTHR38479">
    <property type="entry name" value="LMO0824 PROTEIN"/>
    <property type="match status" value="1"/>
</dbReference>
<name>A0ABU1JNS1_9PROT</name>
<evidence type="ECO:0000313" key="1">
    <source>
        <dbReference type="EMBL" id="MDR6290270.1"/>
    </source>
</evidence>
<comment type="caution">
    <text evidence="1">The sequence shown here is derived from an EMBL/GenBank/DDBJ whole genome shotgun (WGS) entry which is preliminary data.</text>
</comment>
<dbReference type="EMBL" id="JAVDPW010000004">
    <property type="protein sequence ID" value="MDR6290270.1"/>
    <property type="molecule type" value="Genomic_DNA"/>
</dbReference>
<evidence type="ECO:0000313" key="2">
    <source>
        <dbReference type="Proteomes" id="UP001262410"/>
    </source>
</evidence>
<dbReference type="InterPro" id="IPR009351">
    <property type="entry name" value="AlkZ-like"/>
</dbReference>
<reference evidence="1 2" key="1">
    <citation type="submission" date="2023-07" db="EMBL/GenBank/DDBJ databases">
        <title>Sorghum-associated microbial communities from plants grown in Nebraska, USA.</title>
        <authorList>
            <person name="Schachtman D."/>
        </authorList>
    </citation>
    <scope>NUCLEOTIDE SEQUENCE [LARGE SCALE GENOMIC DNA]</scope>
    <source>
        <strain evidence="1 2">584</strain>
    </source>
</reference>
<sequence>MAKGTTAAAKGAVGESGVLDRRGRNRALLARQGLLQRWAIPAAEAIERLVGLQSQSPTAPYVGLWTRLERFDTEDLATLIRDGNAVRIALMRSTIHLVTADDCLALRPVLQAVQEQAFRTGSPYGKRLAGMDLDEVVAAGRRMLASKPRTVEELGRLLQERWPDRDAKSLGYAMRNLAPLVQLPPRGLWGLGGLPVCAMAESWLRRSFKTDTAPDAMVLRYLAGFGPASVQDMQVWSGMPRLQEVAERLRPRLLSFRDEQGRELFDLPEAPRPPADTPAPPRFLPEFDNLILSHADRDHVIAAADRPRIISNTVLPTLLVDGFIHGTWRIVQQRGHATLVIAPFAPLSKTTAAAVAREGARLLEFAAESAASREVKITPPG</sequence>
<proteinExistence type="predicted"/>
<dbReference type="Pfam" id="PF06224">
    <property type="entry name" value="AlkZ-like"/>
    <property type="match status" value="1"/>
</dbReference>
<accession>A0ABU1JNS1</accession>
<dbReference type="RefSeq" id="WP_309794741.1">
    <property type="nucleotide sequence ID" value="NZ_JAVDPW010000004.1"/>
</dbReference>
<dbReference type="PANTHER" id="PTHR38479:SF2">
    <property type="entry name" value="WINGED HELIX DNA-BINDING DOMAIN-CONTAINING PROTEIN"/>
    <property type="match status" value="1"/>
</dbReference>
<evidence type="ECO:0008006" key="3">
    <source>
        <dbReference type="Google" id="ProtNLM"/>
    </source>
</evidence>
<gene>
    <name evidence="1" type="ORF">E9232_002791</name>
</gene>
<dbReference type="Proteomes" id="UP001262410">
    <property type="component" value="Unassembled WGS sequence"/>
</dbReference>